<accession>A0A2M7QJN1</accession>
<name>A0A2M7QJN1_9BACT</name>
<dbReference type="Proteomes" id="UP000229401">
    <property type="component" value="Unassembled WGS sequence"/>
</dbReference>
<dbReference type="EC" id="2.4.2.1" evidence="3"/>
<proteinExistence type="inferred from homology"/>
<comment type="caution">
    <text evidence="8">The sequence shown here is derived from an EMBL/GenBank/DDBJ whole genome shotgun (WGS) entry which is preliminary data.</text>
</comment>
<dbReference type="Pfam" id="PF01048">
    <property type="entry name" value="PNP_UDP_1"/>
    <property type="match status" value="1"/>
</dbReference>
<evidence type="ECO:0000256" key="6">
    <source>
        <dbReference type="ARBA" id="ARBA00031036"/>
    </source>
</evidence>
<dbReference type="SUPFAM" id="SSF53167">
    <property type="entry name" value="Purine and uridine phosphorylases"/>
    <property type="match status" value="1"/>
</dbReference>
<evidence type="ECO:0000259" key="7">
    <source>
        <dbReference type="Pfam" id="PF01048"/>
    </source>
</evidence>
<dbReference type="AlphaFoldDB" id="A0A2M7QJN1"/>
<dbReference type="EMBL" id="PFLI01000013">
    <property type="protein sequence ID" value="PIY72554.1"/>
    <property type="molecule type" value="Genomic_DNA"/>
</dbReference>
<sequence>MFTSEKSFQILKNKVSSFPSTLIVLGSGWNNILKDVEINFEIGYETLFGVKTTVPGHTGKLVVGKINKKQVTFMSGRIHMYEGYSGEEATLPIRVFAKAGIKKLILTAACGALNPKYGVGDFVILSDILTLFLALDNPLSGPQFIDVSEVFDIKMRNKARKICVNKSIPFHEGVYAYYHGPNYETPADKMALKILGADVCGMSTVPETLTARS</sequence>
<organism evidence="8 9">
    <name type="scientific">Candidatus Roizmanbacteria bacterium CG_4_10_14_0_8_um_filter_33_9</name>
    <dbReference type="NCBI Taxonomy" id="1974826"/>
    <lineage>
        <taxon>Bacteria</taxon>
        <taxon>Candidatus Roizmaniibacteriota</taxon>
    </lineage>
</organism>
<dbReference type="UniPathway" id="UPA00606"/>
<dbReference type="CDD" id="cd09009">
    <property type="entry name" value="PNP-EcPNPII_like"/>
    <property type="match status" value="1"/>
</dbReference>
<evidence type="ECO:0000256" key="4">
    <source>
        <dbReference type="ARBA" id="ARBA00022676"/>
    </source>
</evidence>
<keyword evidence="5" id="KW-0808">Transferase</keyword>
<comment type="similarity">
    <text evidence="2">Belongs to the PNP/MTAP phosphorylase family.</text>
</comment>
<dbReference type="PANTHER" id="PTHR11904">
    <property type="entry name" value="METHYLTHIOADENOSINE/PURINE NUCLEOSIDE PHOSPHORYLASE"/>
    <property type="match status" value="1"/>
</dbReference>
<evidence type="ECO:0000256" key="3">
    <source>
        <dbReference type="ARBA" id="ARBA00011886"/>
    </source>
</evidence>
<dbReference type="InterPro" id="IPR035994">
    <property type="entry name" value="Nucleoside_phosphorylase_sf"/>
</dbReference>
<feature type="non-terminal residue" evidence="8">
    <location>
        <position position="213"/>
    </location>
</feature>
<evidence type="ECO:0000256" key="2">
    <source>
        <dbReference type="ARBA" id="ARBA00006751"/>
    </source>
</evidence>
<dbReference type="PANTHER" id="PTHR11904:SF9">
    <property type="entry name" value="PURINE NUCLEOSIDE PHOSPHORYLASE-RELATED"/>
    <property type="match status" value="1"/>
</dbReference>
<dbReference type="GO" id="GO:0004731">
    <property type="term" value="F:purine-nucleoside phosphorylase activity"/>
    <property type="evidence" value="ECO:0007669"/>
    <property type="project" value="UniProtKB-EC"/>
</dbReference>
<dbReference type="InterPro" id="IPR000845">
    <property type="entry name" value="Nucleoside_phosphorylase_d"/>
</dbReference>
<feature type="domain" description="Nucleoside phosphorylase" evidence="7">
    <location>
        <begin position="47"/>
        <end position="212"/>
    </location>
</feature>
<evidence type="ECO:0000313" key="8">
    <source>
        <dbReference type="EMBL" id="PIY72554.1"/>
    </source>
</evidence>
<dbReference type="GO" id="GO:0009116">
    <property type="term" value="P:nucleoside metabolic process"/>
    <property type="evidence" value="ECO:0007669"/>
    <property type="project" value="InterPro"/>
</dbReference>
<evidence type="ECO:0000313" key="9">
    <source>
        <dbReference type="Proteomes" id="UP000229401"/>
    </source>
</evidence>
<keyword evidence="4" id="KW-0328">Glycosyltransferase</keyword>
<evidence type="ECO:0000256" key="1">
    <source>
        <dbReference type="ARBA" id="ARBA00005058"/>
    </source>
</evidence>
<gene>
    <name evidence="8" type="ORF">COY87_00350</name>
</gene>
<evidence type="ECO:0000256" key="5">
    <source>
        <dbReference type="ARBA" id="ARBA00022679"/>
    </source>
</evidence>
<reference evidence="9" key="1">
    <citation type="submission" date="2017-09" db="EMBL/GenBank/DDBJ databases">
        <title>Depth-based differentiation of microbial function through sediment-hosted aquifers and enrichment of novel symbionts in the deep terrestrial subsurface.</title>
        <authorList>
            <person name="Probst A.J."/>
            <person name="Ladd B."/>
            <person name="Jarett J.K."/>
            <person name="Geller-Mcgrath D.E."/>
            <person name="Sieber C.M.K."/>
            <person name="Emerson J.B."/>
            <person name="Anantharaman K."/>
            <person name="Thomas B.C."/>
            <person name="Malmstrom R."/>
            <person name="Stieglmeier M."/>
            <person name="Klingl A."/>
            <person name="Woyke T."/>
            <person name="Ryan C.M."/>
            <person name="Banfield J.F."/>
        </authorList>
    </citation>
    <scope>NUCLEOTIDE SEQUENCE [LARGE SCALE GENOMIC DNA]</scope>
</reference>
<comment type="pathway">
    <text evidence="1">Purine metabolism; purine nucleoside salvage.</text>
</comment>
<dbReference type="InterPro" id="IPR011268">
    <property type="entry name" value="Purine_phosphorylase"/>
</dbReference>
<dbReference type="GO" id="GO:0005737">
    <property type="term" value="C:cytoplasm"/>
    <property type="evidence" value="ECO:0007669"/>
    <property type="project" value="TreeGrafter"/>
</dbReference>
<protein>
    <recommendedName>
        <fullName evidence="3">purine-nucleoside phosphorylase</fullName>
        <ecNumber evidence="3">2.4.2.1</ecNumber>
    </recommendedName>
    <alternativeName>
        <fullName evidence="6">Inosine-guanosine phosphorylase</fullName>
    </alternativeName>
</protein>
<dbReference type="Gene3D" id="3.40.50.1580">
    <property type="entry name" value="Nucleoside phosphorylase domain"/>
    <property type="match status" value="1"/>
</dbReference>